<organism evidence="1 2">
    <name type="scientific">Elysia marginata</name>
    <dbReference type="NCBI Taxonomy" id="1093978"/>
    <lineage>
        <taxon>Eukaryota</taxon>
        <taxon>Metazoa</taxon>
        <taxon>Spiralia</taxon>
        <taxon>Lophotrochozoa</taxon>
        <taxon>Mollusca</taxon>
        <taxon>Gastropoda</taxon>
        <taxon>Heterobranchia</taxon>
        <taxon>Euthyneura</taxon>
        <taxon>Panpulmonata</taxon>
        <taxon>Sacoglossa</taxon>
        <taxon>Placobranchoidea</taxon>
        <taxon>Plakobranchidae</taxon>
        <taxon>Elysia</taxon>
    </lineage>
</organism>
<comment type="caution">
    <text evidence="1">The sequence shown here is derived from an EMBL/GenBank/DDBJ whole genome shotgun (WGS) entry which is preliminary data.</text>
</comment>
<evidence type="ECO:0000313" key="2">
    <source>
        <dbReference type="Proteomes" id="UP000762676"/>
    </source>
</evidence>
<dbReference type="AlphaFoldDB" id="A0AAV4G8J1"/>
<sequence>MLSFHCTVSKTKETGGQNQNLKVERQCYHPTLNQLGPAARTLGPSAEVEVGGRVGGVGVGVIRGGGVTGGGE</sequence>
<keyword evidence="2" id="KW-1185">Reference proteome</keyword>
<evidence type="ECO:0000313" key="1">
    <source>
        <dbReference type="EMBL" id="GFR81957.1"/>
    </source>
</evidence>
<protein>
    <submittedName>
        <fullName evidence="1">Uncharacterized protein</fullName>
    </submittedName>
</protein>
<accession>A0AAV4G8J1</accession>
<proteinExistence type="predicted"/>
<gene>
    <name evidence="1" type="ORF">ElyMa_004084200</name>
</gene>
<name>A0AAV4G8J1_9GAST</name>
<dbReference type="EMBL" id="BMAT01008308">
    <property type="protein sequence ID" value="GFR81957.1"/>
    <property type="molecule type" value="Genomic_DNA"/>
</dbReference>
<reference evidence="1 2" key="1">
    <citation type="journal article" date="2021" name="Elife">
        <title>Chloroplast acquisition without the gene transfer in kleptoplastic sea slugs, Plakobranchus ocellatus.</title>
        <authorList>
            <person name="Maeda T."/>
            <person name="Takahashi S."/>
            <person name="Yoshida T."/>
            <person name="Shimamura S."/>
            <person name="Takaki Y."/>
            <person name="Nagai Y."/>
            <person name="Toyoda A."/>
            <person name="Suzuki Y."/>
            <person name="Arimoto A."/>
            <person name="Ishii H."/>
            <person name="Satoh N."/>
            <person name="Nishiyama T."/>
            <person name="Hasebe M."/>
            <person name="Maruyama T."/>
            <person name="Minagawa J."/>
            <person name="Obokata J."/>
            <person name="Shigenobu S."/>
        </authorList>
    </citation>
    <scope>NUCLEOTIDE SEQUENCE [LARGE SCALE GENOMIC DNA]</scope>
</reference>
<dbReference type="Proteomes" id="UP000762676">
    <property type="component" value="Unassembled WGS sequence"/>
</dbReference>